<name>A0ABW5Q7G7_9BACI</name>
<gene>
    <name evidence="1" type="ORF">ACFSW4_02925</name>
</gene>
<comment type="caution">
    <text evidence="1">The sequence shown here is derived from an EMBL/GenBank/DDBJ whole genome shotgun (WGS) entry which is preliminary data.</text>
</comment>
<evidence type="ECO:0000313" key="1">
    <source>
        <dbReference type="EMBL" id="MFD2637828.1"/>
    </source>
</evidence>
<dbReference type="RefSeq" id="WP_054752204.1">
    <property type="nucleotide sequence ID" value="NZ_JBHUMZ010000011.1"/>
</dbReference>
<reference evidence="2" key="1">
    <citation type="journal article" date="2019" name="Int. J. Syst. Evol. Microbiol.">
        <title>The Global Catalogue of Microorganisms (GCM) 10K type strain sequencing project: providing services to taxonomists for standard genome sequencing and annotation.</title>
        <authorList>
            <consortium name="The Broad Institute Genomics Platform"/>
            <consortium name="The Broad Institute Genome Sequencing Center for Infectious Disease"/>
            <person name="Wu L."/>
            <person name="Ma J."/>
        </authorList>
    </citation>
    <scope>NUCLEOTIDE SEQUENCE [LARGE SCALE GENOMIC DNA]</scope>
    <source>
        <strain evidence="2">TISTR 1571</strain>
    </source>
</reference>
<proteinExistence type="predicted"/>
<organism evidence="1 2">
    <name type="scientific">Piscibacillus salipiscarius</name>
    <dbReference type="NCBI Taxonomy" id="299480"/>
    <lineage>
        <taxon>Bacteria</taxon>
        <taxon>Bacillati</taxon>
        <taxon>Bacillota</taxon>
        <taxon>Bacilli</taxon>
        <taxon>Bacillales</taxon>
        <taxon>Bacillaceae</taxon>
        <taxon>Piscibacillus</taxon>
    </lineage>
</organism>
<protein>
    <submittedName>
        <fullName evidence="1">Uncharacterized protein</fullName>
    </submittedName>
</protein>
<evidence type="ECO:0000313" key="2">
    <source>
        <dbReference type="Proteomes" id="UP001597452"/>
    </source>
</evidence>
<dbReference type="Proteomes" id="UP001597452">
    <property type="component" value="Unassembled WGS sequence"/>
</dbReference>
<dbReference type="EMBL" id="JBHUMZ010000011">
    <property type="protein sequence ID" value="MFD2637828.1"/>
    <property type="molecule type" value="Genomic_DNA"/>
</dbReference>
<accession>A0ABW5Q7G7</accession>
<sequence length="65" mass="7337">MAEIILFLVSLFILYLVIQAAVRNGINNSLVGKYLREKHGIKEGEIISPFEESLEDEDNKGSDRT</sequence>
<keyword evidence="2" id="KW-1185">Reference proteome</keyword>